<name>A0A7J5E501_NOCSI</name>
<dbReference type="Pfam" id="PF01370">
    <property type="entry name" value="Epimerase"/>
    <property type="match status" value="1"/>
</dbReference>
<reference evidence="2 3" key="1">
    <citation type="submission" date="2019-09" db="EMBL/GenBank/DDBJ databases">
        <title>Pimelobacter sp. isolated from Paulinella.</title>
        <authorList>
            <person name="Jeong S.E."/>
        </authorList>
    </citation>
    <scope>NUCLEOTIDE SEQUENCE [LARGE SCALE GENOMIC DNA]</scope>
    <source>
        <strain evidence="2 3">Pch-N</strain>
    </source>
</reference>
<dbReference type="GO" id="GO:0005737">
    <property type="term" value="C:cytoplasm"/>
    <property type="evidence" value="ECO:0007669"/>
    <property type="project" value="TreeGrafter"/>
</dbReference>
<feature type="domain" description="NAD-dependent epimerase/dehydratase" evidence="1">
    <location>
        <begin position="3"/>
        <end position="232"/>
    </location>
</feature>
<dbReference type="AlphaFoldDB" id="A0A7J5E501"/>
<gene>
    <name evidence="2" type="ORF">F9L07_16535</name>
</gene>
<dbReference type="PANTHER" id="PTHR48079">
    <property type="entry name" value="PROTEIN YEEZ"/>
    <property type="match status" value="1"/>
</dbReference>
<dbReference type="InterPro" id="IPR036291">
    <property type="entry name" value="NAD(P)-bd_dom_sf"/>
</dbReference>
<dbReference type="GO" id="GO:0004029">
    <property type="term" value="F:aldehyde dehydrogenase (NAD+) activity"/>
    <property type="evidence" value="ECO:0007669"/>
    <property type="project" value="TreeGrafter"/>
</dbReference>
<accession>A0A7J5E501</accession>
<dbReference type="Proteomes" id="UP000449906">
    <property type="component" value="Unassembled WGS sequence"/>
</dbReference>
<evidence type="ECO:0000313" key="2">
    <source>
        <dbReference type="EMBL" id="KAB2813275.1"/>
    </source>
</evidence>
<organism evidence="2 3">
    <name type="scientific">Nocardioides simplex</name>
    <name type="common">Arthrobacter simplex</name>
    <dbReference type="NCBI Taxonomy" id="2045"/>
    <lineage>
        <taxon>Bacteria</taxon>
        <taxon>Bacillati</taxon>
        <taxon>Actinomycetota</taxon>
        <taxon>Actinomycetes</taxon>
        <taxon>Propionibacteriales</taxon>
        <taxon>Nocardioidaceae</taxon>
        <taxon>Pimelobacter</taxon>
    </lineage>
</organism>
<sequence length="332" mass="34858">MRVVVTGASGNIGSATVRELAAGGRHDVLALARRRPDLPPDDVPAAVTWAAADVGRDDLDPLLAGADAVVHLAWRFQPTHRPAETWRTNAVGTRRVLAAVRRQGVPAVVCASSVAAYSPVGHDRPVTEDWETDGASPATYCREKAYNERALDAFEATGDTRVVRVRPAFVFQRSAASEQRRIFGGPLLRPAFLDRRFVPVLPVPAGLRLQAVHAGDVARALAAAVERPVHGAVNLASDGVLRRADLGALLGAPTVEVPAGLVRGAVDAAWRAHVAPVPGSLLSALLAVPLLDAGRARAELDWQPRHTTAEAVAAMLSGAAARAGSTLPPLHP</sequence>
<protein>
    <submittedName>
        <fullName evidence="2">NAD-dependent epimerase/dehydratase family protein</fullName>
    </submittedName>
</protein>
<dbReference type="RefSeq" id="WP_151580577.1">
    <property type="nucleotide sequence ID" value="NZ_CP182503.1"/>
</dbReference>
<dbReference type="EMBL" id="WBVM01000001">
    <property type="protein sequence ID" value="KAB2813275.1"/>
    <property type="molecule type" value="Genomic_DNA"/>
</dbReference>
<evidence type="ECO:0000259" key="1">
    <source>
        <dbReference type="Pfam" id="PF01370"/>
    </source>
</evidence>
<proteinExistence type="predicted"/>
<dbReference type="PANTHER" id="PTHR48079:SF6">
    <property type="entry name" value="NAD(P)-BINDING DOMAIN-CONTAINING PROTEIN-RELATED"/>
    <property type="match status" value="1"/>
</dbReference>
<dbReference type="InterPro" id="IPR051783">
    <property type="entry name" value="NAD(P)-dependent_oxidoreduct"/>
</dbReference>
<dbReference type="InterPro" id="IPR001509">
    <property type="entry name" value="Epimerase_deHydtase"/>
</dbReference>
<evidence type="ECO:0000313" key="3">
    <source>
        <dbReference type="Proteomes" id="UP000449906"/>
    </source>
</evidence>
<dbReference type="SUPFAM" id="SSF51735">
    <property type="entry name" value="NAD(P)-binding Rossmann-fold domains"/>
    <property type="match status" value="1"/>
</dbReference>
<comment type="caution">
    <text evidence="2">The sequence shown here is derived from an EMBL/GenBank/DDBJ whole genome shotgun (WGS) entry which is preliminary data.</text>
</comment>
<dbReference type="Gene3D" id="3.40.50.720">
    <property type="entry name" value="NAD(P)-binding Rossmann-like Domain"/>
    <property type="match status" value="1"/>
</dbReference>